<dbReference type="GO" id="GO:0008289">
    <property type="term" value="F:lipid binding"/>
    <property type="evidence" value="ECO:0007669"/>
    <property type="project" value="UniProtKB-KW"/>
</dbReference>
<protein>
    <recommendedName>
        <fullName evidence="3">non-specific serine/threonine protein kinase</fullName>
        <ecNumber evidence="3">2.7.11.1</ecNumber>
    </recommendedName>
</protein>
<feature type="transmembrane region" description="Helical" evidence="28">
    <location>
        <begin position="447"/>
        <end position="463"/>
    </location>
</feature>
<feature type="region of interest" description="Disordered" evidence="27">
    <location>
        <begin position="411"/>
        <end position="439"/>
    </location>
</feature>
<keyword evidence="14" id="KW-0378">Hydrolase</keyword>
<feature type="compositionally biased region" description="Low complexity" evidence="27">
    <location>
        <begin position="770"/>
        <end position="790"/>
    </location>
</feature>
<evidence type="ECO:0000256" key="5">
    <source>
        <dbReference type="ARBA" id="ARBA00022527"/>
    </source>
</evidence>
<dbReference type="CDD" id="cd13982">
    <property type="entry name" value="STKc_IRE1"/>
    <property type="match status" value="1"/>
</dbReference>
<evidence type="ECO:0000256" key="28">
    <source>
        <dbReference type="SAM" id="Phobius"/>
    </source>
</evidence>
<keyword evidence="6" id="KW-0597">Phosphoprotein</keyword>
<evidence type="ECO:0000256" key="6">
    <source>
        <dbReference type="ARBA" id="ARBA00022553"/>
    </source>
</evidence>
<keyword evidence="16" id="KW-0067">ATP-binding</keyword>
<evidence type="ECO:0000313" key="32">
    <source>
        <dbReference type="EMBL" id="KAG2460742.1"/>
    </source>
</evidence>
<dbReference type="GO" id="GO:0004674">
    <property type="term" value="F:protein serine/threonine kinase activity"/>
    <property type="evidence" value="ECO:0007669"/>
    <property type="project" value="UniProtKB-KW"/>
</dbReference>
<feature type="region of interest" description="Disordered" evidence="27">
    <location>
        <begin position="620"/>
        <end position="662"/>
    </location>
</feature>
<feature type="compositionally biased region" description="Low complexity" evidence="27">
    <location>
        <begin position="85"/>
        <end position="105"/>
    </location>
</feature>
<dbReference type="InterPro" id="IPR031468">
    <property type="entry name" value="SMP_LBD"/>
</dbReference>
<comment type="subcellular location">
    <subcellularLocation>
        <location evidence="2">Endoplasmic reticulum membrane</location>
        <topology evidence="2">Single-pass type I membrane protein</topology>
    </subcellularLocation>
</comment>
<keyword evidence="24" id="KW-0511">Multifunctional enzyme</keyword>
<feature type="region of interest" description="Disordered" evidence="27">
    <location>
        <begin position="1429"/>
        <end position="1469"/>
    </location>
</feature>
<dbReference type="Gene3D" id="1.20.1440.180">
    <property type="entry name" value="KEN domain"/>
    <property type="match status" value="1"/>
</dbReference>
<dbReference type="PANTHER" id="PTHR13466:SF2">
    <property type="entry name" value="TESTIS-EXPRESSED PROTEIN 2"/>
    <property type="match status" value="1"/>
</dbReference>
<dbReference type="EMBL" id="JAATIS010004753">
    <property type="protein sequence ID" value="KAG2460742.1"/>
    <property type="molecule type" value="Genomic_DNA"/>
</dbReference>
<evidence type="ECO:0000256" key="11">
    <source>
        <dbReference type="ARBA" id="ARBA00022729"/>
    </source>
</evidence>
<dbReference type="PROSITE" id="PS00108">
    <property type="entry name" value="PROTEIN_KINASE_ST"/>
    <property type="match status" value="1"/>
</dbReference>
<feature type="region of interest" description="Disordered" evidence="27">
    <location>
        <begin position="760"/>
        <end position="794"/>
    </location>
</feature>
<evidence type="ECO:0000256" key="20">
    <source>
        <dbReference type="ARBA" id="ARBA00023055"/>
    </source>
</evidence>
<evidence type="ECO:0000259" key="29">
    <source>
        <dbReference type="PROSITE" id="PS50011"/>
    </source>
</evidence>
<keyword evidence="4" id="KW-0813">Transport</keyword>
<feature type="region of interest" description="Disordered" evidence="27">
    <location>
        <begin position="685"/>
        <end position="737"/>
    </location>
</feature>
<evidence type="ECO:0000256" key="13">
    <source>
        <dbReference type="ARBA" id="ARBA00022777"/>
    </source>
</evidence>
<evidence type="ECO:0000256" key="21">
    <source>
        <dbReference type="ARBA" id="ARBA00023121"/>
    </source>
</evidence>
<keyword evidence="19" id="KW-0805">Transcription regulation</keyword>
<dbReference type="SUPFAM" id="SSF56112">
    <property type="entry name" value="Protein kinase-like (PK-like)"/>
    <property type="match status" value="1"/>
</dbReference>
<evidence type="ECO:0000259" key="30">
    <source>
        <dbReference type="PROSITE" id="PS51392"/>
    </source>
</evidence>
<dbReference type="PROSITE" id="PS51847">
    <property type="entry name" value="SMP"/>
    <property type="match status" value="1"/>
</dbReference>
<dbReference type="CDD" id="cd10422">
    <property type="entry name" value="RNase_Ire1"/>
    <property type="match status" value="1"/>
</dbReference>
<dbReference type="GO" id="GO:0006869">
    <property type="term" value="P:lipid transport"/>
    <property type="evidence" value="ECO:0007669"/>
    <property type="project" value="UniProtKB-KW"/>
</dbReference>
<dbReference type="FunFam" id="1.20.1440.180:FF:000001">
    <property type="entry name" value="Serine/threonine-protein kinase/endoribonuclease IRE1"/>
    <property type="match status" value="1"/>
</dbReference>
<evidence type="ECO:0000256" key="2">
    <source>
        <dbReference type="ARBA" id="ARBA00004115"/>
    </source>
</evidence>
<dbReference type="GO" id="GO:0005789">
    <property type="term" value="C:endoplasmic reticulum membrane"/>
    <property type="evidence" value="ECO:0007669"/>
    <property type="project" value="UniProtKB-SubCell"/>
</dbReference>
<keyword evidence="5" id="KW-0723">Serine/threonine-protein kinase</keyword>
<evidence type="ECO:0000256" key="18">
    <source>
        <dbReference type="ARBA" id="ARBA00022989"/>
    </source>
</evidence>
<keyword evidence="12" id="KW-0547">Nucleotide-binding</keyword>
<feature type="non-terminal residue" evidence="32">
    <location>
        <position position="1885"/>
    </location>
</feature>
<dbReference type="PROSITE" id="PS51392">
    <property type="entry name" value="KEN"/>
    <property type="match status" value="1"/>
</dbReference>
<organism evidence="32 33">
    <name type="scientific">Polypterus senegalus</name>
    <name type="common">Senegal bichir</name>
    <dbReference type="NCBI Taxonomy" id="55291"/>
    <lineage>
        <taxon>Eukaryota</taxon>
        <taxon>Metazoa</taxon>
        <taxon>Chordata</taxon>
        <taxon>Craniata</taxon>
        <taxon>Vertebrata</taxon>
        <taxon>Euteleostomi</taxon>
        <taxon>Actinopterygii</taxon>
        <taxon>Polypteriformes</taxon>
        <taxon>Polypteridae</taxon>
        <taxon>Polypterus</taxon>
    </lineage>
</organism>
<feature type="domain" description="KEN" evidence="30">
    <location>
        <begin position="1745"/>
        <end position="1873"/>
    </location>
</feature>
<evidence type="ECO:0000256" key="19">
    <source>
        <dbReference type="ARBA" id="ARBA00023015"/>
    </source>
</evidence>
<keyword evidence="11" id="KW-0732">Signal</keyword>
<comment type="catalytic activity">
    <reaction evidence="26">
        <text>L-seryl-[protein] + ATP = O-phospho-L-seryl-[protein] + ADP + H(+)</text>
        <dbReference type="Rhea" id="RHEA:17989"/>
        <dbReference type="Rhea" id="RHEA-COMP:9863"/>
        <dbReference type="Rhea" id="RHEA-COMP:11604"/>
        <dbReference type="ChEBI" id="CHEBI:15378"/>
        <dbReference type="ChEBI" id="CHEBI:29999"/>
        <dbReference type="ChEBI" id="CHEBI:30616"/>
        <dbReference type="ChEBI" id="CHEBI:83421"/>
        <dbReference type="ChEBI" id="CHEBI:456216"/>
        <dbReference type="EC" id="2.7.11.1"/>
    </reaction>
</comment>
<dbReference type="GO" id="GO:0004540">
    <property type="term" value="F:RNA nuclease activity"/>
    <property type="evidence" value="ECO:0007669"/>
    <property type="project" value="InterPro"/>
</dbReference>
<dbReference type="GO" id="GO:0016787">
    <property type="term" value="F:hydrolase activity"/>
    <property type="evidence" value="ECO:0007669"/>
    <property type="project" value="UniProtKB-KW"/>
</dbReference>
<dbReference type="InterPro" id="IPR008271">
    <property type="entry name" value="Ser/Thr_kinase_AS"/>
</dbReference>
<keyword evidence="8 28" id="KW-0812">Transmembrane</keyword>
<evidence type="ECO:0000256" key="14">
    <source>
        <dbReference type="ARBA" id="ARBA00022801"/>
    </source>
</evidence>
<dbReference type="InterPro" id="IPR002372">
    <property type="entry name" value="PQQ_rpt_dom"/>
</dbReference>
<evidence type="ECO:0000256" key="26">
    <source>
        <dbReference type="ARBA" id="ARBA00048679"/>
    </source>
</evidence>
<feature type="region of interest" description="Disordered" evidence="27">
    <location>
        <begin position="85"/>
        <end position="113"/>
    </location>
</feature>
<dbReference type="InterPro" id="IPR000719">
    <property type="entry name" value="Prot_kinase_dom"/>
</dbReference>
<accession>A0A8X7X5X7</accession>
<feature type="non-terminal residue" evidence="32">
    <location>
        <position position="1"/>
    </location>
</feature>
<name>A0A8X7X5X7_POLSE</name>
<dbReference type="FunFam" id="1.10.510.10:FF:000215">
    <property type="entry name" value="serine/threonine-protein kinase/endoribonuclease IRE1 isoform X1"/>
    <property type="match status" value="1"/>
</dbReference>
<reference evidence="32 33" key="1">
    <citation type="journal article" date="2021" name="Cell">
        <title>Tracing the genetic footprints of vertebrate landing in non-teleost ray-finned fishes.</title>
        <authorList>
            <person name="Bi X."/>
            <person name="Wang K."/>
            <person name="Yang L."/>
            <person name="Pan H."/>
            <person name="Jiang H."/>
            <person name="Wei Q."/>
            <person name="Fang M."/>
            <person name="Yu H."/>
            <person name="Zhu C."/>
            <person name="Cai Y."/>
            <person name="He Y."/>
            <person name="Gan X."/>
            <person name="Zeng H."/>
            <person name="Yu D."/>
            <person name="Zhu Y."/>
            <person name="Jiang H."/>
            <person name="Qiu Q."/>
            <person name="Yang H."/>
            <person name="Zhang Y.E."/>
            <person name="Wang W."/>
            <person name="Zhu M."/>
            <person name="He S."/>
            <person name="Zhang G."/>
        </authorList>
    </citation>
    <scope>NUCLEOTIDE SEQUENCE [LARGE SCALE GENOMIC DNA]</scope>
    <source>
        <strain evidence="32">Bchr_013</strain>
    </source>
</reference>
<keyword evidence="18 28" id="KW-1133">Transmembrane helix</keyword>
<feature type="transmembrane region" description="Helical" evidence="28">
    <location>
        <begin position="470"/>
        <end position="488"/>
    </location>
</feature>
<dbReference type="Proteomes" id="UP000886611">
    <property type="component" value="Unassembled WGS sequence"/>
</dbReference>
<dbReference type="SUPFAM" id="SSF50998">
    <property type="entry name" value="Quinoprotein alcohol dehydrogenase-like"/>
    <property type="match status" value="1"/>
</dbReference>
<keyword evidence="15" id="KW-0256">Endoplasmic reticulum</keyword>
<dbReference type="PANTHER" id="PTHR13466">
    <property type="entry name" value="TEX2 PROTEIN-RELATED"/>
    <property type="match status" value="1"/>
</dbReference>
<evidence type="ECO:0000256" key="25">
    <source>
        <dbReference type="ARBA" id="ARBA00047899"/>
    </source>
</evidence>
<feature type="region of interest" description="Disordered" evidence="27">
    <location>
        <begin position="169"/>
        <end position="253"/>
    </location>
</feature>
<feature type="compositionally biased region" description="Acidic residues" evidence="27">
    <location>
        <begin position="922"/>
        <end position="939"/>
    </location>
</feature>
<evidence type="ECO:0000256" key="24">
    <source>
        <dbReference type="ARBA" id="ARBA00023268"/>
    </source>
</evidence>
<evidence type="ECO:0000256" key="12">
    <source>
        <dbReference type="ARBA" id="ARBA00022741"/>
    </source>
</evidence>
<evidence type="ECO:0000256" key="3">
    <source>
        <dbReference type="ARBA" id="ARBA00012513"/>
    </source>
</evidence>
<evidence type="ECO:0000256" key="4">
    <source>
        <dbReference type="ARBA" id="ARBA00022448"/>
    </source>
</evidence>
<feature type="compositionally biased region" description="Basic and acidic residues" evidence="27">
    <location>
        <begin position="620"/>
        <end position="658"/>
    </location>
</feature>
<keyword evidence="9" id="KW-0053">Apoptosis</keyword>
<dbReference type="InterPro" id="IPR038357">
    <property type="entry name" value="KEN_sf"/>
</dbReference>
<keyword evidence="20" id="KW-0445">Lipid transport</keyword>
<dbReference type="Pfam" id="PF00069">
    <property type="entry name" value="Pkinase"/>
    <property type="match status" value="1"/>
</dbReference>
<feature type="domain" description="SMP-LTD" evidence="31">
    <location>
        <begin position="793"/>
        <end position="1083"/>
    </location>
</feature>
<feature type="compositionally biased region" description="Polar residues" evidence="27">
    <location>
        <begin position="704"/>
        <end position="723"/>
    </location>
</feature>
<evidence type="ECO:0000256" key="22">
    <source>
        <dbReference type="ARBA" id="ARBA00023136"/>
    </source>
</evidence>
<evidence type="ECO:0000256" key="7">
    <source>
        <dbReference type="ARBA" id="ARBA00022679"/>
    </source>
</evidence>
<comment type="caution">
    <text evidence="32">The sequence shown here is derived from an EMBL/GenBank/DDBJ whole genome shotgun (WGS) entry which is preliminary data.</text>
</comment>
<dbReference type="Gene3D" id="1.10.510.10">
    <property type="entry name" value="Transferase(Phosphotransferase) domain 1"/>
    <property type="match status" value="1"/>
</dbReference>
<keyword evidence="7" id="KW-0808">Transferase</keyword>
<dbReference type="InterPro" id="IPR010513">
    <property type="entry name" value="KEN_dom"/>
</dbReference>
<dbReference type="GO" id="GO:0010468">
    <property type="term" value="P:regulation of gene expression"/>
    <property type="evidence" value="ECO:0007669"/>
    <property type="project" value="UniProtKB-ARBA"/>
</dbReference>
<evidence type="ECO:0000256" key="9">
    <source>
        <dbReference type="ARBA" id="ARBA00022703"/>
    </source>
</evidence>
<dbReference type="InterPro" id="IPR018391">
    <property type="entry name" value="PQQ_b-propeller_rpt"/>
</dbReference>
<keyword evidence="23" id="KW-0804">Transcription</keyword>
<dbReference type="PROSITE" id="PS50011">
    <property type="entry name" value="PROTEIN_KINASE_DOM"/>
    <property type="match status" value="1"/>
</dbReference>
<evidence type="ECO:0000256" key="23">
    <source>
        <dbReference type="ARBA" id="ARBA00023163"/>
    </source>
</evidence>
<dbReference type="GO" id="GO:0006397">
    <property type="term" value="P:mRNA processing"/>
    <property type="evidence" value="ECO:0007669"/>
    <property type="project" value="InterPro"/>
</dbReference>
<dbReference type="SMART" id="SM00220">
    <property type="entry name" value="S_TKc"/>
    <property type="match status" value="1"/>
</dbReference>
<dbReference type="SMART" id="SM00564">
    <property type="entry name" value="PQQ"/>
    <property type="match status" value="3"/>
</dbReference>
<dbReference type="CDD" id="cd21675">
    <property type="entry name" value="SMP_TEX2"/>
    <property type="match status" value="1"/>
</dbReference>
<gene>
    <name evidence="32" type="primary">Tex2_1</name>
    <name evidence="32" type="ORF">GTO96_0011424</name>
</gene>
<dbReference type="FunFam" id="3.30.200.20:FF:000077">
    <property type="entry name" value="Putative Serine/threonine-protein kinase/endoribonuclease IRE1"/>
    <property type="match status" value="1"/>
</dbReference>
<feature type="domain" description="Protein kinase" evidence="29">
    <location>
        <begin position="1481"/>
        <end position="1742"/>
    </location>
</feature>
<evidence type="ECO:0000256" key="10">
    <source>
        <dbReference type="ARBA" id="ARBA00022723"/>
    </source>
</evidence>
<feature type="compositionally biased region" description="Polar residues" evidence="27">
    <location>
        <begin position="224"/>
        <end position="234"/>
    </location>
</feature>
<dbReference type="Gene3D" id="3.30.200.20">
    <property type="entry name" value="Phosphorylase Kinase, domain 1"/>
    <property type="match status" value="1"/>
</dbReference>
<feature type="compositionally biased region" description="Low complexity" evidence="27">
    <location>
        <begin position="685"/>
        <end position="699"/>
    </location>
</feature>
<keyword evidence="22 28" id="KW-0472">Membrane</keyword>
<evidence type="ECO:0000256" key="27">
    <source>
        <dbReference type="SAM" id="MobiDB-lite"/>
    </source>
</evidence>
<keyword evidence="17" id="KW-0460">Magnesium</keyword>
<dbReference type="GO" id="GO:0046872">
    <property type="term" value="F:metal ion binding"/>
    <property type="evidence" value="ECO:0007669"/>
    <property type="project" value="UniProtKB-KW"/>
</dbReference>
<evidence type="ECO:0000256" key="16">
    <source>
        <dbReference type="ARBA" id="ARBA00022840"/>
    </source>
</evidence>
<comment type="cofactor">
    <cofactor evidence="1">
        <name>Mg(2+)</name>
        <dbReference type="ChEBI" id="CHEBI:18420"/>
    </cofactor>
</comment>
<keyword evidence="33" id="KW-1185">Reference proteome</keyword>
<dbReference type="GO" id="GO:0080090">
    <property type="term" value="P:regulation of primary metabolic process"/>
    <property type="evidence" value="ECO:0007669"/>
    <property type="project" value="UniProtKB-ARBA"/>
</dbReference>
<dbReference type="Gene3D" id="2.130.10.10">
    <property type="entry name" value="YVTN repeat-like/Quinoprotein amine dehydrogenase"/>
    <property type="match status" value="1"/>
</dbReference>
<feature type="compositionally biased region" description="Low complexity" evidence="27">
    <location>
        <begin position="235"/>
        <end position="250"/>
    </location>
</feature>
<dbReference type="GO" id="GO:0034976">
    <property type="term" value="P:response to endoplasmic reticulum stress"/>
    <property type="evidence" value="ECO:0007669"/>
    <property type="project" value="UniProtKB-ARBA"/>
</dbReference>
<feature type="region of interest" description="Disordered" evidence="27">
    <location>
        <begin position="894"/>
        <end position="946"/>
    </location>
</feature>
<evidence type="ECO:0000313" key="33">
    <source>
        <dbReference type="Proteomes" id="UP000886611"/>
    </source>
</evidence>
<feature type="compositionally biased region" description="Polar residues" evidence="27">
    <location>
        <begin position="194"/>
        <end position="212"/>
    </location>
</feature>
<dbReference type="EC" id="2.7.11.1" evidence="3"/>
<proteinExistence type="predicted"/>
<keyword evidence="13" id="KW-0418">Kinase</keyword>
<dbReference type="InterPro" id="IPR011009">
    <property type="entry name" value="Kinase-like_dom_sf"/>
</dbReference>
<evidence type="ECO:0000259" key="31">
    <source>
        <dbReference type="PROSITE" id="PS51847"/>
    </source>
</evidence>
<evidence type="ECO:0000256" key="15">
    <source>
        <dbReference type="ARBA" id="ARBA00022824"/>
    </source>
</evidence>
<dbReference type="Pfam" id="PF13360">
    <property type="entry name" value="PQQ_2"/>
    <property type="match status" value="1"/>
</dbReference>
<comment type="catalytic activity">
    <reaction evidence="25">
        <text>L-threonyl-[protein] + ATP = O-phospho-L-threonyl-[protein] + ADP + H(+)</text>
        <dbReference type="Rhea" id="RHEA:46608"/>
        <dbReference type="Rhea" id="RHEA-COMP:11060"/>
        <dbReference type="Rhea" id="RHEA-COMP:11605"/>
        <dbReference type="ChEBI" id="CHEBI:15378"/>
        <dbReference type="ChEBI" id="CHEBI:30013"/>
        <dbReference type="ChEBI" id="CHEBI:30616"/>
        <dbReference type="ChEBI" id="CHEBI:61977"/>
        <dbReference type="ChEBI" id="CHEBI:456216"/>
        <dbReference type="EC" id="2.7.11.1"/>
    </reaction>
</comment>
<dbReference type="InterPro" id="IPR015943">
    <property type="entry name" value="WD40/YVTN_repeat-like_dom_sf"/>
</dbReference>
<evidence type="ECO:0000256" key="8">
    <source>
        <dbReference type="ARBA" id="ARBA00022692"/>
    </source>
</evidence>
<dbReference type="GO" id="GO:0005524">
    <property type="term" value="F:ATP binding"/>
    <property type="evidence" value="ECO:0007669"/>
    <property type="project" value="UniProtKB-KW"/>
</dbReference>
<sequence>MSSKPPAMPKLQVQRSLSRETITIHFSAFGKEEEEEEEELYGGSSSSPEELEDQRIVTALEAKEDLLFETSGQFPVDSSTSHSVAALPASSFSSTSSQSLEASEPQVSSSAISGMPVATTKLASTSWPSEHKAVALLSSSGHTRPVVLSSGLSASVAQGSKPLVSLVKSLSTEVEPKEASPSPRHRHLMKTLVKSLSTDTSKQETESVSYRQPDSRLNLHLFKQFTQPRVTSSDSKTAPSSPLTSPSDSRSFFKVPEVEARIEDTKRRLSEVIYEPLQLLSKIMGDEGSSASHKPKALSSSASELTSLASLNGHLESNNNYSIKEEECDSEGECLQVDMEPAAREIPPDLLQEEPLGESKILAASATKDDRNNASSVLEKCSLSALASKEDEEFCELYSEDFELEPEADRLEELPEGKTVSPRESLDVGSEDEEDEAPIQPNVPCRTLFFLIMLVYAYLVLPLPTYLRGLFLGVALGFMTAVGVVWVATLKGTGHQRLAKRRKHPWNTAQLDIKEPGIFKGWMNEIHSYNPETYHATLTHSVFVRLEGNTLRLSKPNKNISRRASFNESRPDVTYVSQKIYDVTDSKIYLLPQNLARKRVWNKKYPICIELGKQDDFMSKAQADRDGAEEGKNEVSADEEKKSLLAHDKSRPSSHKDQTLYLFGRTGREKEEWFRRILLASTLKPKSKKPSSLPGAKSGLVPTHSRSNSHSGVLTHSRNSSKGSLDEVMSQPKQKELVSGVRQKTLLDYSVYMAKYTPVSGSPSGLSPAVLSPVHSSDSSPASPSKLPASQTGKDDSEAWVNALVGRIFWDFLCEKYWSDVVSKKIQMKLSKIRLPYFMNELTLTELDMGVAVPKICKAYKPSINHQGLWCDLEVSYTGSFLMTLETKMNLTRLGKDLPGEGPRPGDSGREGGRPRTYCLADSDEESSSAGSSDEEDPPEATAGDKPLALGAESYIGGHRASKIMRFVDKITKSKYFQKATETEFIKKKMEEVSNTPLLLTVEVQECQGTLAVNIPPPPTDRIWYGFRSPPHLELKARPKLGEREVTLAHVTDWIEKKLEQEFQLSADANSVTLPETLLFVSTLDGSLHAVSKRTGSINWTLKEGKKQDLWYVVDLLTGVKQHTLTSSSAESLHPSSSLLYLGRTEYTITMYDTKSKELRWNATYFNYASTVPDKDSQYKMSHFVSNEDGLVVTVDSESGDVLWIQNYNSPVVAMYIWQREALRKPRGSAFPLLEGPKTEGVTIGGSEECFITPSTDVKYSPAGLKEKSRINYLRNHWLLIGHHETPPAANSQILDKFPNSIPRHPLNIIPSSAEVSSDESLTDVDPEEDTNIPTVPYVEKPSHQYQRQEAPVDSMLKDMATIIFCTFLLAGWVAFVVTYPKNMRRQQIEHQQFQKQMEEKMQLLQKQQLLFQPSLELQQDVEFIDGGQVRSEGSTNSSPAPSPRASNHSNLSVSEFGSSATEQDEADDETRLVRVGNLTFCPKNVLGHGAEGTIVYRGRFDNRAVAVKRILPECFSFADREVQLLRESDEHPNVIRYFCTERDRQFQYIAIELCSATLQEYVEQQEFDRCGLEPIALLQQTTSGLAYLHSLNIVHRDLKPHNILISMPNAHGRVKAMISDFGLCKKLAVGRHSFSRRSGVPGTEGWIAPEVLSDDYKENPTCAVDIFSAGCVFYYVISNGSHPFGKSLQRQANILLGAYNLEFLNSEKHEDIIAADLIQKMISMDPQERPTAHGILSHPFFWSLEKQLQFFQDVSDRIEKEPLDGLIVRQLENGGRKVVKQDWRAQITVPLQTDLRKFRSYKGGSVRDLLRAMRNKRHHYRELPVEVQESLGSIPDNFVRYFTSRFPNLLLHTYCALQTCSQERLFRPYYPASKWQESDIRDSV</sequence>
<keyword evidence="21" id="KW-0446">Lipid-binding</keyword>
<evidence type="ECO:0000256" key="17">
    <source>
        <dbReference type="ARBA" id="ARBA00022842"/>
    </source>
</evidence>
<dbReference type="SMART" id="SM00580">
    <property type="entry name" value="PUG"/>
    <property type="match status" value="1"/>
</dbReference>
<dbReference type="InterPro" id="IPR011047">
    <property type="entry name" value="Quinoprotein_ADH-like_sf"/>
</dbReference>
<keyword evidence="10" id="KW-0479">Metal-binding</keyword>
<feature type="region of interest" description="Disordered" evidence="27">
    <location>
        <begin position="26"/>
        <end position="58"/>
    </location>
</feature>
<feature type="compositionally biased region" description="Low complexity" evidence="27">
    <location>
        <begin position="1435"/>
        <end position="1451"/>
    </location>
</feature>
<evidence type="ECO:0000256" key="1">
    <source>
        <dbReference type="ARBA" id="ARBA00001946"/>
    </source>
</evidence>
<dbReference type="GO" id="GO:0006915">
    <property type="term" value="P:apoptotic process"/>
    <property type="evidence" value="ECO:0007669"/>
    <property type="project" value="UniProtKB-KW"/>
</dbReference>
<feature type="compositionally biased region" description="Polar residues" evidence="27">
    <location>
        <begin position="1452"/>
        <end position="1462"/>
    </location>
</feature>
<dbReference type="Pfam" id="PF06479">
    <property type="entry name" value="Ribonuc_2-5A"/>
    <property type="match status" value="1"/>
</dbReference>